<dbReference type="Proteomes" id="UP000004688">
    <property type="component" value="Chromosome"/>
</dbReference>
<evidence type="ECO:0000313" key="1">
    <source>
        <dbReference type="EMBL" id="AGI71469.1"/>
    </source>
</evidence>
<reference evidence="1 2" key="1">
    <citation type="journal article" date="2013" name="PLoS ONE">
        <title>Poles Apart: Arctic and Antarctic Octadecabacter strains Share High Genome Plasticity and a New Type of Xanthorhodopsin.</title>
        <authorList>
            <person name="Vollmers J."/>
            <person name="Voget S."/>
            <person name="Dietrich S."/>
            <person name="Gollnow K."/>
            <person name="Smits M."/>
            <person name="Meyer K."/>
            <person name="Brinkhoff T."/>
            <person name="Simon M."/>
            <person name="Daniel R."/>
        </authorList>
    </citation>
    <scope>NUCLEOTIDE SEQUENCE [LARGE SCALE GENOMIC DNA]</scope>
    <source>
        <strain evidence="1 2">238</strain>
    </source>
</reference>
<evidence type="ECO:0000313" key="2">
    <source>
        <dbReference type="Proteomes" id="UP000004688"/>
    </source>
</evidence>
<keyword evidence="2" id="KW-1185">Reference proteome</keyword>
<dbReference type="HOGENOM" id="CLU_1420188_0_0_5"/>
<organism evidence="1 2">
    <name type="scientific">Octadecabacter arcticus 238</name>
    <dbReference type="NCBI Taxonomy" id="391616"/>
    <lineage>
        <taxon>Bacteria</taxon>
        <taxon>Pseudomonadati</taxon>
        <taxon>Pseudomonadota</taxon>
        <taxon>Alphaproteobacteria</taxon>
        <taxon>Rhodobacterales</taxon>
        <taxon>Roseobacteraceae</taxon>
        <taxon>Octadecabacter</taxon>
    </lineage>
</organism>
<dbReference type="eggNOG" id="ENOG5031HR4">
    <property type="taxonomic scope" value="Bacteria"/>
</dbReference>
<protein>
    <recommendedName>
        <fullName evidence="3">HEPN domain-containing protein</fullName>
    </recommendedName>
</protein>
<name>M9RFX5_9RHOB</name>
<dbReference type="STRING" id="391616.OA238_c13040"/>
<sequence length="191" mass="21537">MRQTHPICTKVFRGSAWFVQNISGNQDVNFPQWCRDPSKVGGQTGHMNMMTPTPHPGDTVTAISMYQKALEFHQAFDTLTGDAARLLALQAIEGYLIAYVRYHGMKNEDVRCLNHDLVQLVDKAGSCGLILRNRTHVHLSKISRTREYLFVRYGMSQHEDKSQPTALQSTLSELMQKVGAILKRPDPKPNA</sequence>
<dbReference type="KEGG" id="oar:OA238_c13040"/>
<accession>M9RFX5</accession>
<dbReference type="AlphaFoldDB" id="M9RFX5"/>
<evidence type="ECO:0008006" key="3">
    <source>
        <dbReference type="Google" id="ProtNLM"/>
    </source>
</evidence>
<dbReference type="EMBL" id="CP003742">
    <property type="protein sequence ID" value="AGI71469.1"/>
    <property type="molecule type" value="Genomic_DNA"/>
</dbReference>
<gene>
    <name evidence="1" type="ORF">OA238_c13040</name>
</gene>
<proteinExistence type="predicted"/>